<comment type="similarity">
    <text evidence="2">Belongs to the TMEM132 family.</text>
</comment>
<gene>
    <name evidence="12" type="ORF">J437_LFUL002870</name>
</gene>
<sequence>VSSSCSSVYVDGTEVRGSTNASVIVAYGSHVGVARFTVWVPELPLEVAVADPRLSQVKGWRVVEEAKALSPAATPRLMSSSVLDNKRHLDEREPRRSVEASLSGAYRNWGAVETKKNNGIEQQEQPVQERHICRLRFQQSPVEVYSRFFAEDHDSGRVSYFISRRTWLRVTDLVLGLLRVSDTRIASLDGRILQGQSTGRTEVQVLSPITGRVVGAKEVRVGNDKVTILKLGVRVVSGLQLSITPDGSIENGYIAKTSITRKLTAQYQEGLLDIDVEFSDGTKTPLRQVSVSDYQLAVDSLDTDVVAFAPMLASPHPRVIAVGEGRGDLLRVSLLLPDRCPRARPVSNPSSGFASSSRRKPSSQQFPQSQPLATAYARVEVHFARPDSALRPDFVQNDGGDGVGLSGSFSGHGGGKGFKGRDGRMPSDLQDILIGIPLKDENDHEPTVQARQHVSNSGSSSAGTGASGTGSRAVHRAHMTPLEIGMYVLLGAFCFAIVVFVVSCVVYASRFKEVGGPGGVGNSGLGLGRSLGGGSIGGMESGSLNMGKLGRGGAAKRESTTNAHDWVWLGRATLERASGMGVGR</sequence>
<reference evidence="12" key="2">
    <citation type="submission" date="2017-10" db="EMBL/GenBank/DDBJ databases">
        <title>Ladona fulva Genome sequencing and assembly.</title>
        <authorList>
            <person name="Murali S."/>
            <person name="Richards S."/>
            <person name="Bandaranaike D."/>
            <person name="Bellair M."/>
            <person name="Blankenburg K."/>
            <person name="Chao H."/>
            <person name="Dinh H."/>
            <person name="Doddapaneni H."/>
            <person name="Dugan-Rocha S."/>
            <person name="Elkadiri S."/>
            <person name="Gnanaolivu R."/>
            <person name="Hernandez B."/>
            <person name="Skinner E."/>
            <person name="Javaid M."/>
            <person name="Lee S."/>
            <person name="Li M."/>
            <person name="Ming W."/>
            <person name="Munidasa M."/>
            <person name="Muniz J."/>
            <person name="Nguyen L."/>
            <person name="Hughes D."/>
            <person name="Osuji N."/>
            <person name="Pu L.-L."/>
            <person name="Puazo M."/>
            <person name="Qu C."/>
            <person name="Quiroz J."/>
            <person name="Raj R."/>
            <person name="Weissenberger G."/>
            <person name="Xin Y."/>
            <person name="Zou X."/>
            <person name="Han Y."/>
            <person name="Worley K."/>
            <person name="Muzny D."/>
            <person name="Gibbs R."/>
        </authorList>
    </citation>
    <scope>NUCLEOTIDE SEQUENCE</scope>
    <source>
        <strain evidence="12">Sampled in the wild</strain>
    </source>
</reference>
<accession>A0A8K0NUK4</accession>
<evidence type="ECO:0008006" key="14">
    <source>
        <dbReference type="Google" id="ProtNLM"/>
    </source>
</evidence>
<evidence type="ECO:0000256" key="7">
    <source>
        <dbReference type="SAM" id="Phobius"/>
    </source>
</evidence>
<evidence type="ECO:0000256" key="1">
    <source>
        <dbReference type="ARBA" id="ARBA00004479"/>
    </source>
</evidence>
<evidence type="ECO:0000259" key="8">
    <source>
        <dbReference type="Pfam" id="PF15706"/>
    </source>
</evidence>
<dbReference type="Proteomes" id="UP000792457">
    <property type="component" value="Unassembled WGS sequence"/>
</dbReference>
<dbReference type="OrthoDB" id="10026202at2759"/>
<evidence type="ECO:0000256" key="2">
    <source>
        <dbReference type="ARBA" id="ARBA00006166"/>
    </source>
</evidence>
<dbReference type="Pfam" id="PF16070">
    <property type="entry name" value="Ig_TMEM132_4th"/>
    <property type="match status" value="1"/>
</dbReference>
<dbReference type="PANTHER" id="PTHR13388">
    <property type="entry name" value="DETONATOR, ISOFORM E"/>
    <property type="match status" value="1"/>
</dbReference>
<dbReference type="AlphaFoldDB" id="A0A8K0NUK4"/>
<evidence type="ECO:0000259" key="10">
    <source>
        <dbReference type="Pfam" id="PF23486"/>
    </source>
</evidence>
<reference evidence="12" key="1">
    <citation type="submission" date="2013-04" db="EMBL/GenBank/DDBJ databases">
        <authorList>
            <person name="Qu J."/>
            <person name="Murali S.C."/>
            <person name="Bandaranaike D."/>
            <person name="Bellair M."/>
            <person name="Blankenburg K."/>
            <person name="Chao H."/>
            <person name="Dinh H."/>
            <person name="Doddapaneni H."/>
            <person name="Downs B."/>
            <person name="Dugan-Rocha S."/>
            <person name="Elkadiri S."/>
            <person name="Gnanaolivu R.D."/>
            <person name="Hernandez B."/>
            <person name="Javaid M."/>
            <person name="Jayaseelan J.C."/>
            <person name="Lee S."/>
            <person name="Li M."/>
            <person name="Ming W."/>
            <person name="Munidasa M."/>
            <person name="Muniz J."/>
            <person name="Nguyen L."/>
            <person name="Ongeri F."/>
            <person name="Osuji N."/>
            <person name="Pu L.-L."/>
            <person name="Puazo M."/>
            <person name="Qu C."/>
            <person name="Quiroz J."/>
            <person name="Raj R."/>
            <person name="Weissenberger G."/>
            <person name="Xin Y."/>
            <person name="Zou X."/>
            <person name="Han Y."/>
            <person name="Richards S."/>
            <person name="Worley K."/>
            <person name="Muzny D."/>
            <person name="Gibbs R."/>
        </authorList>
    </citation>
    <scope>NUCLEOTIDE SEQUENCE</scope>
    <source>
        <strain evidence="12">Sampled in the wild</strain>
    </source>
</reference>
<dbReference type="Pfam" id="PF23487">
    <property type="entry name" value="Ig_TMEM132_6th"/>
    <property type="match status" value="1"/>
</dbReference>
<evidence type="ECO:0000256" key="6">
    <source>
        <dbReference type="SAM" id="MobiDB-lite"/>
    </source>
</evidence>
<comment type="subcellular location">
    <subcellularLocation>
        <location evidence="1">Membrane</location>
        <topology evidence="1">Single-pass type I membrane protein</topology>
    </subcellularLocation>
</comment>
<feature type="domain" description="Transmembrane protein family 132 fourth" evidence="9">
    <location>
        <begin position="1"/>
        <end position="43"/>
    </location>
</feature>
<feature type="region of interest" description="Disordered" evidence="6">
    <location>
        <begin position="401"/>
        <end position="422"/>
    </location>
</feature>
<keyword evidence="13" id="KW-1185">Reference proteome</keyword>
<protein>
    <recommendedName>
        <fullName evidence="14">Transmembrane protein 132D</fullName>
    </recommendedName>
</protein>
<name>A0A8K0NUK4_LADFU</name>
<evidence type="ECO:0000256" key="4">
    <source>
        <dbReference type="ARBA" id="ARBA00022989"/>
    </source>
</evidence>
<feature type="transmembrane region" description="Helical" evidence="7">
    <location>
        <begin position="484"/>
        <end position="508"/>
    </location>
</feature>
<evidence type="ECO:0000256" key="5">
    <source>
        <dbReference type="ARBA" id="ARBA00023136"/>
    </source>
</evidence>
<evidence type="ECO:0000313" key="13">
    <source>
        <dbReference type="Proteomes" id="UP000792457"/>
    </source>
</evidence>
<organism evidence="12 13">
    <name type="scientific">Ladona fulva</name>
    <name type="common">Scarce chaser dragonfly</name>
    <name type="synonym">Libellula fulva</name>
    <dbReference type="NCBI Taxonomy" id="123851"/>
    <lineage>
        <taxon>Eukaryota</taxon>
        <taxon>Metazoa</taxon>
        <taxon>Ecdysozoa</taxon>
        <taxon>Arthropoda</taxon>
        <taxon>Hexapoda</taxon>
        <taxon>Insecta</taxon>
        <taxon>Pterygota</taxon>
        <taxon>Palaeoptera</taxon>
        <taxon>Odonata</taxon>
        <taxon>Epiprocta</taxon>
        <taxon>Anisoptera</taxon>
        <taxon>Libelluloidea</taxon>
        <taxon>Libellulidae</taxon>
        <taxon>Ladona</taxon>
    </lineage>
</organism>
<dbReference type="InterPro" id="IPR055424">
    <property type="entry name" value="Ig_TMEM132_6th"/>
</dbReference>
<feature type="non-terminal residue" evidence="12">
    <location>
        <position position="1"/>
    </location>
</feature>
<dbReference type="GO" id="GO:0016020">
    <property type="term" value="C:membrane"/>
    <property type="evidence" value="ECO:0007669"/>
    <property type="project" value="UniProtKB-SubCell"/>
</dbReference>
<feature type="region of interest" description="Disordered" evidence="6">
    <location>
        <begin position="341"/>
        <end position="371"/>
    </location>
</feature>
<dbReference type="Pfam" id="PF15706">
    <property type="entry name" value="TMEM132_C"/>
    <property type="match status" value="1"/>
</dbReference>
<dbReference type="InterPro" id="IPR026307">
    <property type="entry name" value="TMEM132"/>
</dbReference>
<feature type="compositionally biased region" description="Gly residues" evidence="6">
    <location>
        <begin position="401"/>
        <end position="417"/>
    </location>
</feature>
<dbReference type="InterPro" id="IPR031437">
    <property type="entry name" value="Ig_TMEM132_4th"/>
</dbReference>
<feature type="non-terminal residue" evidence="12">
    <location>
        <position position="584"/>
    </location>
</feature>
<dbReference type="PANTHER" id="PTHR13388:SF11">
    <property type="entry name" value="DETONATOR, ISOFORM E"/>
    <property type="match status" value="1"/>
</dbReference>
<proteinExistence type="inferred from homology"/>
<comment type="caution">
    <text evidence="12">The sequence shown here is derived from an EMBL/GenBank/DDBJ whole genome shotgun (WGS) entry which is preliminary data.</text>
</comment>
<evidence type="ECO:0000256" key="3">
    <source>
        <dbReference type="ARBA" id="ARBA00022692"/>
    </source>
</evidence>
<keyword evidence="5 7" id="KW-0472">Membrane</keyword>
<dbReference type="InterPro" id="IPR055423">
    <property type="entry name" value="Ig_TMEM132_5th"/>
</dbReference>
<keyword evidence="4 7" id="KW-1133">Transmembrane helix</keyword>
<keyword evidence="3 7" id="KW-0812">Transmembrane</keyword>
<feature type="domain" description="Transmembrane protein TMEM132 fifth" evidence="10">
    <location>
        <begin position="46"/>
        <end position="226"/>
    </location>
</feature>
<dbReference type="Pfam" id="PF23486">
    <property type="entry name" value="Ig_TMEM132_5th"/>
    <property type="match status" value="1"/>
</dbReference>
<feature type="domain" description="Transmembrane protein TMEM132 sixth" evidence="11">
    <location>
        <begin position="227"/>
        <end position="341"/>
    </location>
</feature>
<feature type="domain" description="Transmembrane protein TMEM132 C-terminal" evidence="8">
    <location>
        <begin position="470"/>
        <end position="573"/>
    </location>
</feature>
<dbReference type="InterPro" id="IPR031436">
    <property type="entry name" value="TMEM132_C"/>
</dbReference>
<dbReference type="EMBL" id="KZ308226">
    <property type="protein sequence ID" value="KAG8225170.1"/>
    <property type="molecule type" value="Genomic_DNA"/>
</dbReference>
<feature type="region of interest" description="Disordered" evidence="6">
    <location>
        <begin position="444"/>
        <end position="472"/>
    </location>
</feature>
<evidence type="ECO:0000313" key="12">
    <source>
        <dbReference type="EMBL" id="KAG8225170.1"/>
    </source>
</evidence>
<evidence type="ECO:0000259" key="9">
    <source>
        <dbReference type="Pfam" id="PF16070"/>
    </source>
</evidence>
<evidence type="ECO:0000259" key="11">
    <source>
        <dbReference type="Pfam" id="PF23487"/>
    </source>
</evidence>
<feature type="compositionally biased region" description="Low complexity" evidence="6">
    <location>
        <begin position="347"/>
        <end position="371"/>
    </location>
</feature>